<dbReference type="EMBL" id="AEPB01000022">
    <property type="protein sequence ID" value="EGA90154.1"/>
    <property type="molecule type" value="Genomic_DNA"/>
</dbReference>
<dbReference type="PROSITE" id="PS51257">
    <property type="entry name" value="PROKAR_LIPOPROTEIN"/>
    <property type="match status" value="1"/>
</dbReference>
<gene>
    <name evidence="1" type="ORF">GPDM_06400</name>
</gene>
<accession>E7RFN4</accession>
<dbReference type="Proteomes" id="UP000003052">
    <property type="component" value="Unassembled WGS sequence"/>
</dbReference>
<name>E7RFN4_9BACL</name>
<dbReference type="AlphaFoldDB" id="E7RFN4"/>
<sequence length="174" mass="20020">MITIRQVFLVASLVFLIVGCSPKPEFEQYDGKALSIAVLGKAPEVKEQQVDFQEITFEEFNEKELRKYDAVFVMEESLLNAAESQYASIYTETHKPFFFIGNNKGAYPFTDAALSYEDAKEIPDHDYYATSFLHTPNNEQRTGRYGLYNDEENEENIQEVFSRMFETVEQSSGD</sequence>
<proteinExistence type="predicted"/>
<dbReference type="RefSeq" id="WP_008430011.1">
    <property type="nucleotide sequence ID" value="NZ_AEPB01000022.1"/>
</dbReference>
<dbReference type="eggNOG" id="ENOG5032TG7">
    <property type="taxonomic scope" value="Bacteria"/>
</dbReference>
<organism evidence="1 2">
    <name type="scientific">Planococcus donghaensis MPA1U2</name>
    <dbReference type="NCBI Taxonomy" id="933115"/>
    <lineage>
        <taxon>Bacteria</taxon>
        <taxon>Bacillati</taxon>
        <taxon>Bacillota</taxon>
        <taxon>Bacilli</taxon>
        <taxon>Bacillales</taxon>
        <taxon>Caryophanaceae</taxon>
        <taxon>Planococcus</taxon>
    </lineage>
</organism>
<dbReference type="OrthoDB" id="2454533at2"/>
<evidence type="ECO:0000313" key="1">
    <source>
        <dbReference type="EMBL" id="EGA90154.1"/>
    </source>
</evidence>
<comment type="caution">
    <text evidence="1">The sequence shown here is derived from an EMBL/GenBank/DDBJ whole genome shotgun (WGS) entry which is preliminary data.</text>
</comment>
<keyword evidence="1" id="KW-0449">Lipoprotein</keyword>
<evidence type="ECO:0000313" key="2">
    <source>
        <dbReference type="Proteomes" id="UP000003052"/>
    </source>
</evidence>
<reference evidence="1 2" key="1">
    <citation type="journal article" date="2011" name="J. Bacteriol.">
        <title>The Draft Genome of Planococcus donghaensis MPA1U2 Reveals Nonsporulation Pathways Controlled by a Conserved Spo0A Regulon.</title>
        <authorList>
            <person name="Pearson M.D."/>
            <person name="Noller H.F."/>
        </authorList>
    </citation>
    <scope>NUCLEOTIDE SEQUENCE [LARGE SCALE GENOMIC DNA]</scope>
    <source>
        <strain evidence="1 2">MPA1U2</strain>
    </source>
</reference>
<protein>
    <submittedName>
        <fullName evidence="1">Putative lipoprotein</fullName>
    </submittedName>
</protein>